<reference evidence="1 2" key="1">
    <citation type="submission" date="2020-02" db="EMBL/GenBank/DDBJ databases">
        <title>Balneolaceae bacterium YR4-1, complete genome.</title>
        <authorList>
            <person name="Li Y."/>
            <person name="Wu S."/>
        </authorList>
    </citation>
    <scope>NUCLEOTIDE SEQUENCE [LARGE SCALE GENOMIC DNA]</scope>
    <source>
        <strain evidence="1 2">YR4-1</strain>
    </source>
</reference>
<dbReference type="InterPro" id="IPR010287">
    <property type="entry name" value="DUF892_YciF-like"/>
</dbReference>
<comment type="caution">
    <text evidence="1">The sequence shown here is derived from an EMBL/GenBank/DDBJ whole genome shotgun (WGS) entry which is preliminary data.</text>
</comment>
<dbReference type="Proteomes" id="UP000473278">
    <property type="component" value="Unassembled WGS sequence"/>
</dbReference>
<dbReference type="Gene3D" id="1.20.1260.10">
    <property type="match status" value="1"/>
</dbReference>
<keyword evidence="2" id="KW-1185">Reference proteome</keyword>
<organism evidence="1 2">
    <name type="scientific">Halalkalibaculum roseum</name>
    <dbReference type="NCBI Taxonomy" id="2709311"/>
    <lineage>
        <taxon>Bacteria</taxon>
        <taxon>Pseudomonadati</taxon>
        <taxon>Balneolota</taxon>
        <taxon>Balneolia</taxon>
        <taxon>Balneolales</taxon>
        <taxon>Balneolaceae</taxon>
        <taxon>Halalkalibaculum</taxon>
    </lineage>
</organism>
<dbReference type="Pfam" id="PF05974">
    <property type="entry name" value="DUF892"/>
    <property type="match status" value="1"/>
</dbReference>
<dbReference type="InterPro" id="IPR009078">
    <property type="entry name" value="Ferritin-like_SF"/>
</dbReference>
<dbReference type="EMBL" id="JAALLT010000002">
    <property type="protein sequence ID" value="NGP76581.1"/>
    <property type="molecule type" value="Genomic_DNA"/>
</dbReference>
<sequence length="165" mass="19185">MEKITSVKEFQTEVLKDLYNAEVLTVTELLYFKNLAERPDLKDLIQDYLYSCRSHITALEELLDDGNTPYFEDHCRTMKSLIRESKKLVEQCGNETVRELAIITALQRISTCKKTAYKSLLNSGAKTPEKKYQTRMKEIIQREYDMEVALENMIADNINFKMPAS</sequence>
<name>A0A6M1SMM2_9BACT</name>
<dbReference type="RefSeq" id="WP_165141047.1">
    <property type="nucleotide sequence ID" value="NZ_JAALLT010000002.1"/>
</dbReference>
<dbReference type="SUPFAM" id="SSF47240">
    <property type="entry name" value="Ferritin-like"/>
    <property type="match status" value="1"/>
</dbReference>
<proteinExistence type="predicted"/>
<gene>
    <name evidence="1" type="ORF">G3570_08050</name>
</gene>
<dbReference type="InterPro" id="IPR012347">
    <property type="entry name" value="Ferritin-like"/>
</dbReference>
<protein>
    <submittedName>
        <fullName evidence="1">DUF892 family protein</fullName>
    </submittedName>
</protein>
<evidence type="ECO:0000313" key="1">
    <source>
        <dbReference type="EMBL" id="NGP76581.1"/>
    </source>
</evidence>
<accession>A0A6M1SMM2</accession>
<dbReference type="AlphaFoldDB" id="A0A6M1SMM2"/>
<evidence type="ECO:0000313" key="2">
    <source>
        <dbReference type="Proteomes" id="UP000473278"/>
    </source>
</evidence>